<accession>A0A134AEW2</accession>
<evidence type="ECO:0000256" key="3">
    <source>
        <dbReference type="ARBA" id="ARBA00022741"/>
    </source>
</evidence>
<dbReference type="InterPro" id="IPR027417">
    <property type="entry name" value="P-loop_NTPase"/>
</dbReference>
<dbReference type="PROSITE" id="PS50893">
    <property type="entry name" value="ABC_TRANSPORTER_2"/>
    <property type="match status" value="1"/>
</dbReference>
<keyword evidence="4 6" id="KW-0067">ATP-binding</keyword>
<dbReference type="CDD" id="cd03255">
    <property type="entry name" value="ABC_MJ0796_LolCDE_FtsE"/>
    <property type="match status" value="1"/>
</dbReference>
<dbReference type="FunFam" id="3.40.50.300:FF:000032">
    <property type="entry name" value="Export ABC transporter ATP-binding protein"/>
    <property type="match status" value="1"/>
</dbReference>
<keyword evidence="2" id="KW-0813">Transport</keyword>
<organism evidence="6 7">
    <name type="scientific">Aedoeadaptatus coxii</name>
    <dbReference type="NCBI Taxonomy" id="755172"/>
    <lineage>
        <taxon>Bacteria</taxon>
        <taxon>Bacillati</taxon>
        <taxon>Bacillota</taxon>
        <taxon>Tissierellia</taxon>
        <taxon>Tissierellales</taxon>
        <taxon>Peptoniphilaceae</taxon>
        <taxon>Aedoeadaptatus</taxon>
    </lineage>
</organism>
<comment type="caution">
    <text evidence="6">The sequence shown here is derived from an EMBL/GenBank/DDBJ whole genome shotgun (WGS) entry which is preliminary data.</text>
</comment>
<evidence type="ECO:0000256" key="2">
    <source>
        <dbReference type="ARBA" id="ARBA00022448"/>
    </source>
</evidence>
<sequence length="240" mass="26828">MLKVENLKRYYKTNDVEVRALDGVSFDVEKGEFISIIGASGSGKSTLLHLLGGLDYPTSGKVLIDDTDIYALKDDERTIFRRRNIGFVFQAYNLLPMLNVYENIIIPFGLDGDKVDKKYVDSVIDILEISDQKNKMPNELSGGQQQRVAIARALVTKPSLILADEPTGNLDSKSSSQVVYLLKKINKELGNTILMITHDDAVAQAAEKTLRIEDGKLVGKNESQKKSLYKEACKKYFKCE</sequence>
<dbReference type="GO" id="GO:0016887">
    <property type="term" value="F:ATP hydrolysis activity"/>
    <property type="evidence" value="ECO:0007669"/>
    <property type="project" value="InterPro"/>
</dbReference>
<dbReference type="PANTHER" id="PTHR42798">
    <property type="entry name" value="LIPOPROTEIN-RELEASING SYSTEM ATP-BINDING PROTEIN LOLD"/>
    <property type="match status" value="1"/>
</dbReference>
<dbReference type="PATRIC" id="fig|755172.3.peg.1099"/>
<dbReference type="SUPFAM" id="SSF52540">
    <property type="entry name" value="P-loop containing nucleoside triphosphate hydrolases"/>
    <property type="match status" value="1"/>
</dbReference>
<dbReference type="PANTHER" id="PTHR42798:SF6">
    <property type="entry name" value="CELL DIVISION ATP-BINDING PROTEIN FTSE"/>
    <property type="match status" value="1"/>
</dbReference>
<protein>
    <submittedName>
        <fullName evidence="6">ABC transporter, ATP-binding protein</fullName>
    </submittedName>
</protein>
<evidence type="ECO:0000313" key="7">
    <source>
        <dbReference type="Proteomes" id="UP000070442"/>
    </source>
</evidence>
<keyword evidence="3" id="KW-0547">Nucleotide-binding</keyword>
<dbReference type="PROSITE" id="PS00211">
    <property type="entry name" value="ABC_TRANSPORTER_1"/>
    <property type="match status" value="1"/>
</dbReference>
<dbReference type="RefSeq" id="WP_068368143.1">
    <property type="nucleotide sequence ID" value="NZ_KQ960178.1"/>
</dbReference>
<dbReference type="InterPro" id="IPR003439">
    <property type="entry name" value="ABC_transporter-like_ATP-bd"/>
</dbReference>
<dbReference type="AlphaFoldDB" id="A0A134AEW2"/>
<evidence type="ECO:0000259" key="5">
    <source>
        <dbReference type="PROSITE" id="PS50893"/>
    </source>
</evidence>
<dbReference type="OrthoDB" id="9802264at2"/>
<dbReference type="GO" id="GO:0005524">
    <property type="term" value="F:ATP binding"/>
    <property type="evidence" value="ECO:0007669"/>
    <property type="project" value="UniProtKB-KW"/>
</dbReference>
<comment type="similarity">
    <text evidence="1">Belongs to the ABC transporter superfamily.</text>
</comment>
<dbReference type="EMBL" id="LSDG01000033">
    <property type="protein sequence ID" value="KXB66277.1"/>
    <property type="molecule type" value="Genomic_DNA"/>
</dbReference>
<dbReference type="STRING" id="755172.HMPREF1863_01139"/>
<dbReference type="Gene3D" id="3.40.50.300">
    <property type="entry name" value="P-loop containing nucleotide triphosphate hydrolases"/>
    <property type="match status" value="1"/>
</dbReference>
<keyword evidence="7" id="KW-1185">Reference proteome</keyword>
<feature type="domain" description="ABC transporter" evidence="5">
    <location>
        <begin position="2"/>
        <end position="239"/>
    </location>
</feature>
<dbReference type="Proteomes" id="UP000070442">
    <property type="component" value="Unassembled WGS sequence"/>
</dbReference>
<dbReference type="InterPro" id="IPR017871">
    <property type="entry name" value="ABC_transporter-like_CS"/>
</dbReference>
<proteinExistence type="inferred from homology"/>
<gene>
    <name evidence="6" type="ORF">HMPREF1863_01139</name>
</gene>
<dbReference type="SMART" id="SM00382">
    <property type="entry name" value="AAA"/>
    <property type="match status" value="1"/>
</dbReference>
<evidence type="ECO:0000313" key="6">
    <source>
        <dbReference type="EMBL" id="KXB66277.1"/>
    </source>
</evidence>
<dbReference type="InterPro" id="IPR017911">
    <property type="entry name" value="MacB-like_ATP-bd"/>
</dbReference>
<dbReference type="GO" id="GO:0098796">
    <property type="term" value="C:membrane protein complex"/>
    <property type="evidence" value="ECO:0007669"/>
    <property type="project" value="UniProtKB-ARBA"/>
</dbReference>
<name>A0A134AEW2_9FIRM</name>
<evidence type="ECO:0000256" key="4">
    <source>
        <dbReference type="ARBA" id="ARBA00022840"/>
    </source>
</evidence>
<dbReference type="Pfam" id="PF00005">
    <property type="entry name" value="ABC_tran"/>
    <property type="match status" value="1"/>
</dbReference>
<evidence type="ECO:0000256" key="1">
    <source>
        <dbReference type="ARBA" id="ARBA00005417"/>
    </source>
</evidence>
<dbReference type="InterPro" id="IPR003593">
    <property type="entry name" value="AAA+_ATPase"/>
</dbReference>
<dbReference type="GO" id="GO:0022857">
    <property type="term" value="F:transmembrane transporter activity"/>
    <property type="evidence" value="ECO:0007669"/>
    <property type="project" value="UniProtKB-ARBA"/>
</dbReference>
<reference evidence="7" key="1">
    <citation type="submission" date="2016-01" db="EMBL/GenBank/DDBJ databases">
        <authorList>
            <person name="Mitreva M."/>
            <person name="Pepin K.H."/>
            <person name="Mihindukulasuriya K.A."/>
            <person name="Fulton R."/>
            <person name="Fronick C."/>
            <person name="O'Laughlin M."/>
            <person name="Miner T."/>
            <person name="Herter B."/>
            <person name="Rosa B.A."/>
            <person name="Cordes M."/>
            <person name="Tomlinson C."/>
            <person name="Wollam A."/>
            <person name="Palsikar V.B."/>
            <person name="Mardis E.R."/>
            <person name="Wilson R.K."/>
        </authorList>
    </citation>
    <scope>NUCLEOTIDE SEQUENCE [LARGE SCALE GENOMIC DNA]</scope>
    <source>
        <strain evidence="7">DNF00729</strain>
    </source>
</reference>